<evidence type="ECO:0000256" key="6">
    <source>
        <dbReference type="ARBA" id="ARBA00023136"/>
    </source>
</evidence>
<dbReference type="GO" id="GO:0003924">
    <property type="term" value="F:GTPase activity"/>
    <property type="evidence" value="ECO:0007669"/>
    <property type="project" value="InterPro"/>
</dbReference>
<dbReference type="STRING" id="46731.A0A3M6T8F2"/>
<evidence type="ECO:0000256" key="7">
    <source>
        <dbReference type="SAM" id="Coils"/>
    </source>
</evidence>
<comment type="caution">
    <text evidence="9">The sequence shown here is derived from an EMBL/GenBank/DDBJ whole genome shotgun (WGS) entry which is preliminary data.</text>
</comment>
<dbReference type="CDD" id="cd09912">
    <property type="entry name" value="DLP_2"/>
    <property type="match status" value="1"/>
</dbReference>
<dbReference type="PANTHER" id="PTHR10465">
    <property type="entry name" value="TRANSMEMBRANE GTPASE FZO1"/>
    <property type="match status" value="1"/>
</dbReference>
<dbReference type="PANTHER" id="PTHR10465:SF3">
    <property type="entry name" value="TRANSMEMBRANE GTPASE MARF-RELATED"/>
    <property type="match status" value="1"/>
</dbReference>
<dbReference type="InterPro" id="IPR027417">
    <property type="entry name" value="P-loop_NTPase"/>
</dbReference>
<keyword evidence="6" id="KW-0472">Membrane</keyword>
<dbReference type="GO" id="GO:0005525">
    <property type="term" value="F:GTP binding"/>
    <property type="evidence" value="ECO:0007669"/>
    <property type="project" value="UniProtKB-KW"/>
</dbReference>
<evidence type="ECO:0000259" key="8">
    <source>
        <dbReference type="PROSITE" id="PS51718"/>
    </source>
</evidence>
<evidence type="ECO:0000256" key="5">
    <source>
        <dbReference type="ARBA" id="ARBA00023134"/>
    </source>
</evidence>
<comment type="subcellular location">
    <subcellularLocation>
        <location evidence="1">Membrane</location>
    </subcellularLocation>
</comment>
<dbReference type="SUPFAM" id="SSF52540">
    <property type="entry name" value="P-loop containing nucleoside triphosphate hydrolases"/>
    <property type="match status" value="1"/>
</dbReference>
<name>A0A3M6T8F2_POCDA</name>
<evidence type="ECO:0000256" key="1">
    <source>
        <dbReference type="ARBA" id="ARBA00004370"/>
    </source>
</evidence>
<gene>
    <name evidence="9" type="ORF">pdam_00024133</name>
</gene>
<feature type="domain" description="Dynamin-type G" evidence="8">
    <location>
        <begin position="21"/>
        <end position="266"/>
    </location>
</feature>
<evidence type="ECO:0000256" key="4">
    <source>
        <dbReference type="ARBA" id="ARBA00023054"/>
    </source>
</evidence>
<sequence>MELAQVSGFLAQVSSISEIISRDQMKVAFFGRTSNGKSTTVNAVLQDKILPMGIGHTTSCFLSIHGSDEPDPYILVPGSIDKKKVESLDELADALSQEKLDHSSLVQVFWPKSRCNILSEDVVLVDSPGIDVSPDLDLWIDEHCLDADVFVLVANAESTLMVTEKNFFHKVNQRLSRPNIFILNNRWDASASEPDRMEQVKDQHLSRNIGFLVDELQCEDKGQAKDRVFFVSAKEECISKSAIKTKFESHAVSGLKIAKKLKILMEQRVGCASQQRSTQEKAKKEQENRLKFVKEQLEISTREIKCLIKEITSKVEDQGLSAQADKTRIVPKKSKDKFCQISKPSDSVSA</sequence>
<proteinExistence type="predicted"/>
<dbReference type="InterPro" id="IPR027094">
    <property type="entry name" value="Mitofusin_fam"/>
</dbReference>
<dbReference type="OrthoDB" id="6256226at2759"/>
<dbReference type="FunFam" id="3.40.50.300:FF:002843">
    <property type="entry name" value="Mitofusin 2"/>
    <property type="match status" value="1"/>
</dbReference>
<dbReference type="GO" id="GO:0005741">
    <property type="term" value="C:mitochondrial outer membrane"/>
    <property type="evidence" value="ECO:0007669"/>
    <property type="project" value="TreeGrafter"/>
</dbReference>
<protein>
    <recommendedName>
        <fullName evidence="8">Dynamin-type G domain-containing protein</fullName>
    </recommendedName>
</protein>
<feature type="coiled-coil region" evidence="7">
    <location>
        <begin position="276"/>
        <end position="310"/>
    </location>
</feature>
<accession>A0A3M6T8F2</accession>
<reference evidence="9 10" key="1">
    <citation type="journal article" date="2018" name="Sci. Rep.">
        <title>Comparative analysis of the Pocillopora damicornis genome highlights role of immune system in coral evolution.</title>
        <authorList>
            <person name="Cunning R."/>
            <person name="Bay R.A."/>
            <person name="Gillette P."/>
            <person name="Baker A.C."/>
            <person name="Traylor-Knowles N."/>
        </authorList>
    </citation>
    <scope>NUCLEOTIDE SEQUENCE [LARGE SCALE GENOMIC DNA]</scope>
    <source>
        <strain evidence="9">RSMAS</strain>
        <tissue evidence="9">Whole animal</tissue>
    </source>
</reference>
<dbReference type="InterPro" id="IPR045063">
    <property type="entry name" value="Dynamin_N"/>
</dbReference>
<dbReference type="Proteomes" id="UP000275408">
    <property type="component" value="Unassembled WGS sequence"/>
</dbReference>
<dbReference type="PROSITE" id="PS51718">
    <property type="entry name" value="G_DYNAMIN_2"/>
    <property type="match status" value="1"/>
</dbReference>
<evidence type="ECO:0000313" key="9">
    <source>
        <dbReference type="EMBL" id="RMX37554.1"/>
    </source>
</evidence>
<keyword evidence="5" id="KW-0342">GTP-binding</keyword>
<evidence type="ECO:0000256" key="2">
    <source>
        <dbReference type="ARBA" id="ARBA00022741"/>
    </source>
</evidence>
<dbReference type="GO" id="GO:0051646">
    <property type="term" value="P:mitochondrion localization"/>
    <property type="evidence" value="ECO:0007669"/>
    <property type="project" value="TreeGrafter"/>
</dbReference>
<dbReference type="EMBL" id="RCHS01004097">
    <property type="protein sequence ID" value="RMX37554.1"/>
    <property type="molecule type" value="Genomic_DNA"/>
</dbReference>
<keyword evidence="2" id="KW-0547">Nucleotide-binding</keyword>
<keyword evidence="3" id="KW-0378">Hydrolase</keyword>
<evidence type="ECO:0000256" key="3">
    <source>
        <dbReference type="ARBA" id="ARBA00022801"/>
    </source>
</evidence>
<dbReference type="AlphaFoldDB" id="A0A3M6T8F2"/>
<dbReference type="GO" id="GO:0008053">
    <property type="term" value="P:mitochondrial fusion"/>
    <property type="evidence" value="ECO:0007669"/>
    <property type="project" value="TreeGrafter"/>
</dbReference>
<dbReference type="Pfam" id="PF00350">
    <property type="entry name" value="Dynamin_N"/>
    <property type="match status" value="1"/>
</dbReference>
<keyword evidence="10" id="KW-1185">Reference proteome</keyword>
<organism evidence="9 10">
    <name type="scientific">Pocillopora damicornis</name>
    <name type="common">Cauliflower coral</name>
    <name type="synonym">Millepora damicornis</name>
    <dbReference type="NCBI Taxonomy" id="46731"/>
    <lineage>
        <taxon>Eukaryota</taxon>
        <taxon>Metazoa</taxon>
        <taxon>Cnidaria</taxon>
        <taxon>Anthozoa</taxon>
        <taxon>Hexacorallia</taxon>
        <taxon>Scleractinia</taxon>
        <taxon>Astrocoeniina</taxon>
        <taxon>Pocilloporidae</taxon>
        <taxon>Pocillopora</taxon>
    </lineage>
</organism>
<keyword evidence="4 7" id="KW-0175">Coiled coil</keyword>
<evidence type="ECO:0000313" key="10">
    <source>
        <dbReference type="Proteomes" id="UP000275408"/>
    </source>
</evidence>
<dbReference type="Gene3D" id="3.40.50.300">
    <property type="entry name" value="P-loop containing nucleotide triphosphate hydrolases"/>
    <property type="match status" value="1"/>
</dbReference>
<dbReference type="InterPro" id="IPR030381">
    <property type="entry name" value="G_DYNAMIN_dom"/>
</dbReference>